<evidence type="ECO:0000313" key="3">
    <source>
        <dbReference type="Proteomes" id="UP000242818"/>
    </source>
</evidence>
<feature type="region of interest" description="Disordered" evidence="1">
    <location>
        <begin position="1"/>
        <end position="32"/>
    </location>
</feature>
<sequence>MSTKKHSSNGGWLTMPNNHRLNYSYNTTNQNQ</sequence>
<evidence type="ECO:0000256" key="1">
    <source>
        <dbReference type="SAM" id="MobiDB-lite"/>
    </source>
</evidence>
<name>A0A1C4AXA6_9BACT</name>
<dbReference type="Proteomes" id="UP000242818">
    <property type="component" value="Unassembled WGS sequence"/>
</dbReference>
<accession>A0A1C4AXA6</accession>
<gene>
    <name evidence="2" type="ORF">GA0116948_102327</name>
</gene>
<evidence type="ECO:0000313" key="2">
    <source>
        <dbReference type="EMBL" id="SCB99211.1"/>
    </source>
</evidence>
<keyword evidence="3" id="KW-1185">Reference proteome</keyword>
<dbReference type="EMBL" id="FMAR01000002">
    <property type="protein sequence ID" value="SCB99211.1"/>
    <property type="molecule type" value="Genomic_DNA"/>
</dbReference>
<proteinExistence type="predicted"/>
<protein>
    <submittedName>
        <fullName evidence="2">Uncharacterized protein</fullName>
    </submittedName>
</protein>
<organism evidence="2 3">
    <name type="scientific">Chitinophaga costaii</name>
    <dbReference type="NCBI Taxonomy" id="1335309"/>
    <lineage>
        <taxon>Bacteria</taxon>
        <taxon>Pseudomonadati</taxon>
        <taxon>Bacteroidota</taxon>
        <taxon>Chitinophagia</taxon>
        <taxon>Chitinophagales</taxon>
        <taxon>Chitinophagaceae</taxon>
        <taxon>Chitinophaga</taxon>
    </lineage>
</organism>
<reference evidence="2 3" key="1">
    <citation type="submission" date="2016-08" db="EMBL/GenBank/DDBJ databases">
        <authorList>
            <person name="Seilhamer J.J."/>
        </authorList>
    </citation>
    <scope>NUCLEOTIDE SEQUENCE [LARGE SCALE GENOMIC DNA]</scope>
    <source>
        <strain evidence="2 3">A37T2</strain>
    </source>
</reference>
<dbReference type="AlphaFoldDB" id="A0A1C4AXA6"/>
<feature type="compositionally biased region" description="Polar residues" evidence="1">
    <location>
        <begin position="8"/>
        <end position="32"/>
    </location>
</feature>